<evidence type="ECO:0000313" key="1">
    <source>
        <dbReference type="EMBL" id="RRT43111.1"/>
    </source>
</evidence>
<organism evidence="1 2">
    <name type="scientific">Ensete ventricosum</name>
    <name type="common">Abyssinian banana</name>
    <name type="synonym">Musa ensete</name>
    <dbReference type="NCBI Taxonomy" id="4639"/>
    <lineage>
        <taxon>Eukaryota</taxon>
        <taxon>Viridiplantae</taxon>
        <taxon>Streptophyta</taxon>
        <taxon>Embryophyta</taxon>
        <taxon>Tracheophyta</taxon>
        <taxon>Spermatophyta</taxon>
        <taxon>Magnoliopsida</taxon>
        <taxon>Liliopsida</taxon>
        <taxon>Zingiberales</taxon>
        <taxon>Musaceae</taxon>
        <taxon>Ensete</taxon>
    </lineage>
</organism>
<sequence length="99" mass="11547">MLGERDSVREPIRVSLFVIPRGQIYPPSRDDHTNVFVFNGHNVMLYDRTSNGACVDSVNVDRRSQWKHMNRGDKGCLVPRFYVASLSIRDRDRHRHGHE</sequence>
<evidence type="ECO:0000313" key="2">
    <source>
        <dbReference type="Proteomes" id="UP000287651"/>
    </source>
</evidence>
<proteinExistence type="predicted"/>
<comment type="caution">
    <text evidence="1">The sequence shown here is derived from an EMBL/GenBank/DDBJ whole genome shotgun (WGS) entry which is preliminary data.</text>
</comment>
<dbReference type="EMBL" id="AMZH03017357">
    <property type="protein sequence ID" value="RRT43111.1"/>
    <property type="molecule type" value="Genomic_DNA"/>
</dbReference>
<name>A0A426XUX8_ENSVE</name>
<gene>
    <name evidence="1" type="ORF">B296_00035892</name>
</gene>
<dbReference type="Proteomes" id="UP000287651">
    <property type="component" value="Unassembled WGS sequence"/>
</dbReference>
<accession>A0A426XUX8</accession>
<dbReference type="AlphaFoldDB" id="A0A426XUX8"/>
<protein>
    <submittedName>
        <fullName evidence="1">Uncharacterized protein</fullName>
    </submittedName>
</protein>
<reference evidence="1 2" key="1">
    <citation type="journal article" date="2014" name="Agronomy (Basel)">
        <title>A Draft Genome Sequence for Ensete ventricosum, the Drought-Tolerant Tree Against Hunger.</title>
        <authorList>
            <person name="Harrison J."/>
            <person name="Moore K.A."/>
            <person name="Paszkiewicz K."/>
            <person name="Jones T."/>
            <person name="Grant M."/>
            <person name="Ambacheew D."/>
            <person name="Muzemil S."/>
            <person name="Studholme D.J."/>
        </authorList>
    </citation>
    <scope>NUCLEOTIDE SEQUENCE [LARGE SCALE GENOMIC DNA]</scope>
</reference>